<evidence type="ECO:0000259" key="1">
    <source>
        <dbReference type="Pfam" id="PF06985"/>
    </source>
</evidence>
<dbReference type="GeneID" id="28817557"/>
<dbReference type="KEGG" id="psco:LY89DRAFT_479382"/>
<feature type="domain" description="Heterokaryon incompatibility" evidence="1">
    <location>
        <begin position="47"/>
        <end position="223"/>
    </location>
</feature>
<sequence>MSAASAGVAKEEKALGSWPRRLLHVPTLTSYEWQPGIKYGKAVKPAYNILTYTWGRWKLADSPTKERPEVQGIPVKGIPWDIPRVHPARFTTQQFLEAIRQATMWWSIPGPDGSRVMEPEVEFVWVDVACLDQRKGEPTSDSERGRQVAIFSKAIRTFAWIGSIPSLQMERIHSAITDLTYDVLNGPKPSGYAPFRDHIENACQMLESFFSDPWFTSLWTLQETFLRVDAVFLSQEGLRVTRMGADDPSAKFEFGNLVHLDFRMREWDESLQDPAPQSWRTILDLMNKSGISAIGSGNFIAAYLAAKSRTAKRDEDRVYGIQQLFNLRLGNTAPGSAGTYWTRDQLEDQLAERLLVQHPVLSQMHVFTTPASFGTAWRLNQSSACPRLDFALLYNFSPGASSRRSDQQMAQGKVKPTCTFSTGKISGTTWCYFKGYMTPFRIFEQRCYEAEKSSTIRPVTLIMPPNVRKAFSFKIYLDASAEVVSCPDFLHGSEVDLNDIDYGISGLSNRRARPDKAARQQRLAQWLSSSFEPSQLMVLELLSLNNGVGEGPTRWYTYGLILLYQKRNDLGYFNRLGCCYWEDYSKNSRRKTYPADWSRCEGIVG</sequence>
<dbReference type="InterPro" id="IPR010730">
    <property type="entry name" value="HET"/>
</dbReference>
<keyword evidence="3" id="KW-1185">Reference proteome</keyword>
<dbReference type="PANTHER" id="PTHR24148">
    <property type="entry name" value="ANKYRIN REPEAT DOMAIN-CONTAINING PROTEIN 39 HOMOLOG-RELATED"/>
    <property type="match status" value="1"/>
</dbReference>
<name>A0A194XG83_MOLSC</name>
<dbReference type="Pfam" id="PF06985">
    <property type="entry name" value="HET"/>
    <property type="match status" value="1"/>
</dbReference>
<evidence type="ECO:0000313" key="3">
    <source>
        <dbReference type="Proteomes" id="UP000070700"/>
    </source>
</evidence>
<reference evidence="2 3" key="1">
    <citation type="submission" date="2015-10" db="EMBL/GenBank/DDBJ databases">
        <title>Full genome of DAOMC 229536 Phialocephala scopiformis, a fungal endophyte of spruce producing the potent anti-insectan compound rugulosin.</title>
        <authorList>
            <consortium name="DOE Joint Genome Institute"/>
            <person name="Walker A.K."/>
            <person name="Frasz S.L."/>
            <person name="Seifert K.A."/>
            <person name="Miller J.D."/>
            <person name="Mondo S.J."/>
            <person name="Labutti K."/>
            <person name="Lipzen A."/>
            <person name="Dockter R."/>
            <person name="Kennedy M."/>
            <person name="Grigoriev I.V."/>
            <person name="Spatafora J.W."/>
        </authorList>
    </citation>
    <scope>NUCLEOTIDE SEQUENCE [LARGE SCALE GENOMIC DNA]</scope>
    <source>
        <strain evidence="2 3">CBS 120377</strain>
    </source>
</reference>
<gene>
    <name evidence="2" type="ORF">LY89DRAFT_479382</name>
</gene>
<protein>
    <recommendedName>
        <fullName evidence="1">Heterokaryon incompatibility domain-containing protein</fullName>
    </recommendedName>
</protein>
<evidence type="ECO:0000313" key="2">
    <source>
        <dbReference type="EMBL" id="KUJ19178.1"/>
    </source>
</evidence>
<organism evidence="2 3">
    <name type="scientific">Mollisia scopiformis</name>
    <name type="common">Conifer needle endophyte fungus</name>
    <name type="synonym">Phialocephala scopiformis</name>
    <dbReference type="NCBI Taxonomy" id="149040"/>
    <lineage>
        <taxon>Eukaryota</taxon>
        <taxon>Fungi</taxon>
        <taxon>Dikarya</taxon>
        <taxon>Ascomycota</taxon>
        <taxon>Pezizomycotina</taxon>
        <taxon>Leotiomycetes</taxon>
        <taxon>Helotiales</taxon>
        <taxon>Mollisiaceae</taxon>
        <taxon>Mollisia</taxon>
    </lineage>
</organism>
<dbReference type="PANTHER" id="PTHR24148:SF64">
    <property type="entry name" value="HETEROKARYON INCOMPATIBILITY DOMAIN-CONTAINING PROTEIN"/>
    <property type="match status" value="1"/>
</dbReference>
<accession>A0A194XG83</accession>
<dbReference type="EMBL" id="KQ947411">
    <property type="protein sequence ID" value="KUJ19178.1"/>
    <property type="molecule type" value="Genomic_DNA"/>
</dbReference>
<dbReference type="InterPro" id="IPR052895">
    <property type="entry name" value="HetReg/Transcr_Mod"/>
</dbReference>
<proteinExistence type="predicted"/>
<dbReference type="OrthoDB" id="3564371at2759"/>
<dbReference type="Proteomes" id="UP000070700">
    <property type="component" value="Unassembled WGS sequence"/>
</dbReference>
<dbReference type="RefSeq" id="XP_018073533.1">
    <property type="nucleotide sequence ID" value="XM_018207831.1"/>
</dbReference>
<dbReference type="InParanoid" id="A0A194XG83"/>
<dbReference type="AlphaFoldDB" id="A0A194XG83"/>